<name>A0ABT2UTX3_9BACL</name>
<sequence length="337" mass="36827">MNKKSLGIILAVTLILSLMITACGPKKAEEKTKVRIGEVTRSIFYAPQYVAISKGFFAEQGLDVELTTTPGGDKTMTALLSGGIDVALVGSETSIYVQQQGSGDPVINFSQLTQTDGTFLVTRKPLQGKFDWSQLKGSVFLGQRVGGMPQMAGEFTLKKFGINPKQDLKLIQNIDFANIPSAFVSGTGDYVQLFEPQATMLEKEGKGYVIASFGVESGKLPYTAFMAKQSYINKSKDTIQKFANAIQKAQNWVASASVDDISKAISSYFPDTQSEIIQGVVKRYKDQGSFATDGLIDEQEWNNLQDVMQAAGELKQRADYKTLVNNQFAEQAKKSVK</sequence>
<evidence type="ECO:0000256" key="3">
    <source>
        <dbReference type="ARBA" id="ARBA00022729"/>
    </source>
</evidence>
<dbReference type="Gene3D" id="3.40.190.10">
    <property type="entry name" value="Periplasmic binding protein-like II"/>
    <property type="match status" value="2"/>
</dbReference>
<evidence type="ECO:0000256" key="2">
    <source>
        <dbReference type="ARBA" id="ARBA00010742"/>
    </source>
</evidence>
<dbReference type="EMBL" id="JAOQIO010000124">
    <property type="protein sequence ID" value="MCU6798092.1"/>
    <property type="molecule type" value="Genomic_DNA"/>
</dbReference>
<protein>
    <submittedName>
        <fullName evidence="4">ABC transporter substrate-binding protein</fullName>
    </submittedName>
</protein>
<comment type="subcellular location">
    <subcellularLocation>
        <location evidence="1">Periplasm</location>
    </subcellularLocation>
</comment>
<accession>A0ABT2UTX3</accession>
<dbReference type="PROSITE" id="PS51257">
    <property type="entry name" value="PROKAR_LIPOPROTEIN"/>
    <property type="match status" value="1"/>
</dbReference>
<dbReference type="Pfam" id="PF13379">
    <property type="entry name" value="NMT1_2"/>
    <property type="match status" value="1"/>
</dbReference>
<dbReference type="RefSeq" id="WP_076228497.1">
    <property type="nucleotide sequence ID" value="NZ_JAOQIO010000124.1"/>
</dbReference>
<organism evidence="4 5">
    <name type="scientific">Paenibacillus baimaensis</name>
    <dbReference type="NCBI Taxonomy" id="2982185"/>
    <lineage>
        <taxon>Bacteria</taxon>
        <taxon>Bacillati</taxon>
        <taxon>Bacillota</taxon>
        <taxon>Bacilli</taxon>
        <taxon>Bacillales</taxon>
        <taxon>Paenibacillaceae</taxon>
        <taxon>Paenibacillus</taxon>
    </lineage>
</organism>
<keyword evidence="5" id="KW-1185">Reference proteome</keyword>
<keyword evidence="3" id="KW-0732">Signal</keyword>
<evidence type="ECO:0000256" key="1">
    <source>
        <dbReference type="ARBA" id="ARBA00004418"/>
    </source>
</evidence>
<reference evidence="4 5" key="1">
    <citation type="submission" date="2022-09" db="EMBL/GenBank/DDBJ databases">
        <authorList>
            <person name="Han X.L."/>
            <person name="Wang Q."/>
            <person name="Lu T."/>
        </authorList>
    </citation>
    <scope>NUCLEOTIDE SEQUENCE [LARGE SCALE GENOMIC DNA]</scope>
    <source>
        <strain evidence="4 5">WQ 127069</strain>
    </source>
</reference>
<dbReference type="PANTHER" id="PTHR30024">
    <property type="entry name" value="ALIPHATIC SULFONATES-BINDING PROTEIN-RELATED"/>
    <property type="match status" value="1"/>
</dbReference>
<gene>
    <name evidence="4" type="ORF">OB236_38795</name>
</gene>
<dbReference type="Proteomes" id="UP001652445">
    <property type="component" value="Unassembled WGS sequence"/>
</dbReference>
<comment type="caution">
    <text evidence="4">The sequence shown here is derived from an EMBL/GenBank/DDBJ whole genome shotgun (WGS) entry which is preliminary data.</text>
</comment>
<dbReference type="SUPFAM" id="SSF53850">
    <property type="entry name" value="Periplasmic binding protein-like II"/>
    <property type="match status" value="1"/>
</dbReference>
<comment type="similarity">
    <text evidence="2">Belongs to the bacterial solute-binding protein SsuA/TauA family.</text>
</comment>
<dbReference type="PANTHER" id="PTHR30024:SF47">
    <property type="entry name" value="TAURINE-BINDING PERIPLASMIC PROTEIN"/>
    <property type="match status" value="1"/>
</dbReference>
<evidence type="ECO:0000313" key="5">
    <source>
        <dbReference type="Proteomes" id="UP001652445"/>
    </source>
</evidence>
<evidence type="ECO:0000313" key="4">
    <source>
        <dbReference type="EMBL" id="MCU6798092.1"/>
    </source>
</evidence>
<proteinExistence type="inferred from homology"/>